<proteinExistence type="predicted"/>
<feature type="region of interest" description="Disordered" evidence="1">
    <location>
        <begin position="49"/>
        <end position="69"/>
    </location>
</feature>
<evidence type="ECO:0000313" key="3">
    <source>
        <dbReference type="EMBL" id="SUZ48902.1"/>
    </source>
</evidence>
<organism evidence="3">
    <name type="scientific">marine metagenome</name>
    <dbReference type="NCBI Taxonomy" id="408172"/>
    <lineage>
        <taxon>unclassified sequences</taxon>
        <taxon>metagenomes</taxon>
        <taxon>ecological metagenomes</taxon>
    </lineage>
</organism>
<evidence type="ECO:0000256" key="1">
    <source>
        <dbReference type="SAM" id="MobiDB-lite"/>
    </source>
</evidence>
<protein>
    <recommendedName>
        <fullName evidence="2">Putative regulatory protein FmdB zinc ribbon domain-containing protein</fullName>
    </recommendedName>
</protein>
<dbReference type="AlphaFoldDB" id="A0A381N2Q7"/>
<sequence length="69" mass="7498">MPIYEYQCRKCDHRFEILQQMGAGSHALSCPNCSCHTVDKQFSTFSSSVNANMPKDPAGPGGCGPGRFT</sequence>
<name>A0A381N2Q7_9ZZZZ</name>
<feature type="compositionally biased region" description="Gly residues" evidence="1">
    <location>
        <begin position="59"/>
        <end position="69"/>
    </location>
</feature>
<gene>
    <name evidence="3" type="ORF">METZ01_LOCUS1756</name>
</gene>
<evidence type="ECO:0000259" key="2">
    <source>
        <dbReference type="SMART" id="SM00834"/>
    </source>
</evidence>
<dbReference type="SMART" id="SM00834">
    <property type="entry name" value="CxxC_CXXC_SSSS"/>
    <property type="match status" value="1"/>
</dbReference>
<dbReference type="PANTHER" id="PTHR34404:SF3">
    <property type="entry name" value="REGULATORY PROTEIN, FMDB FAMILY"/>
    <property type="match status" value="1"/>
</dbReference>
<dbReference type="InterPro" id="IPR013429">
    <property type="entry name" value="Regulatory_FmdB_Zinc_ribbon"/>
</dbReference>
<reference evidence="3" key="1">
    <citation type="submission" date="2018-05" db="EMBL/GenBank/DDBJ databases">
        <authorList>
            <person name="Lanie J.A."/>
            <person name="Ng W.-L."/>
            <person name="Kazmierczak K.M."/>
            <person name="Andrzejewski T.M."/>
            <person name="Davidsen T.M."/>
            <person name="Wayne K.J."/>
            <person name="Tettelin H."/>
            <person name="Glass J.I."/>
            <person name="Rusch D."/>
            <person name="Podicherti R."/>
            <person name="Tsui H.-C.T."/>
            <person name="Winkler M.E."/>
        </authorList>
    </citation>
    <scope>NUCLEOTIDE SEQUENCE</scope>
</reference>
<feature type="domain" description="Putative regulatory protein FmdB zinc ribbon" evidence="2">
    <location>
        <begin position="1"/>
        <end position="43"/>
    </location>
</feature>
<dbReference type="EMBL" id="UINC01000092">
    <property type="protein sequence ID" value="SUZ48902.1"/>
    <property type="molecule type" value="Genomic_DNA"/>
</dbReference>
<dbReference type="Pfam" id="PF09723">
    <property type="entry name" value="Zn_ribbon_8"/>
    <property type="match status" value="1"/>
</dbReference>
<dbReference type="PANTHER" id="PTHR34404">
    <property type="entry name" value="REGULATORY PROTEIN, FMDB FAMILY"/>
    <property type="match status" value="1"/>
</dbReference>
<dbReference type="NCBIfam" id="TIGR02605">
    <property type="entry name" value="CxxC_CxxC_SSSS"/>
    <property type="match status" value="1"/>
</dbReference>
<accession>A0A381N2Q7</accession>